<evidence type="ECO:0000256" key="3">
    <source>
        <dbReference type="ARBA" id="ARBA00022670"/>
    </source>
</evidence>
<evidence type="ECO:0000256" key="1">
    <source>
        <dbReference type="ARBA" id="ARBA00004613"/>
    </source>
</evidence>
<evidence type="ECO:0000313" key="7">
    <source>
        <dbReference type="Ensembl" id="ENSGEVP00005017578.1"/>
    </source>
</evidence>
<dbReference type="OrthoDB" id="10059102at2759"/>
<proteinExistence type="predicted"/>
<evidence type="ECO:0000256" key="4">
    <source>
        <dbReference type="ARBA" id="ARBA00022801"/>
    </source>
</evidence>
<dbReference type="GO" id="GO:0006508">
    <property type="term" value="P:proteolysis"/>
    <property type="evidence" value="ECO:0007669"/>
    <property type="project" value="UniProtKB-KW"/>
</dbReference>
<keyword evidence="4" id="KW-0378">Hydrolase</keyword>
<evidence type="ECO:0000313" key="8">
    <source>
        <dbReference type="Proteomes" id="UP000694390"/>
    </source>
</evidence>
<dbReference type="GO" id="GO:0005615">
    <property type="term" value="C:extracellular space"/>
    <property type="evidence" value="ECO:0007669"/>
    <property type="project" value="TreeGrafter"/>
</dbReference>
<reference evidence="7" key="1">
    <citation type="submission" date="2025-08" db="UniProtKB">
        <authorList>
            <consortium name="Ensembl"/>
        </authorList>
    </citation>
    <scope>IDENTIFICATION</scope>
</reference>
<dbReference type="Pfam" id="PF00089">
    <property type="entry name" value="Trypsin"/>
    <property type="match status" value="1"/>
</dbReference>
<protein>
    <recommendedName>
        <fullName evidence="6">Peptidase S1 domain-containing protein</fullName>
    </recommendedName>
</protein>
<accession>A0A8C4WMC7</accession>
<evidence type="ECO:0000256" key="2">
    <source>
        <dbReference type="ARBA" id="ARBA00022525"/>
    </source>
</evidence>
<reference evidence="7" key="2">
    <citation type="submission" date="2025-09" db="UniProtKB">
        <authorList>
            <consortium name="Ensembl"/>
        </authorList>
    </citation>
    <scope>IDENTIFICATION</scope>
</reference>
<feature type="domain" description="Peptidase S1" evidence="6">
    <location>
        <begin position="25"/>
        <end position="71"/>
    </location>
</feature>
<dbReference type="InterPro" id="IPR043504">
    <property type="entry name" value="Peptidase_S1_PA_chymotrypsin"/>
</dbReference>
<sequence>SSLCPGSWAEGVTWPQPPGLRLCRIIGEYECSPHSQPWQVSLNTGYHFYGGSLIADQWVLSAAHFPEGWEQAGARELVGAVQRGSEPPFFSQP</sequence>
<name>A0A8C4WMC7_9SAUR</name>
<dbReference type="AlphaFoldDB" id="A0A8C4WMC7"/>
<dbReference type="InterPro" id="IPR050127">
    <property type="entry name" value="Serine_Proteases_S1"/>
</dbReference>
<dbReference type="Ensembl" id="ENSGEVT00005018468.1">
    <property type="protein sequence ID" value="ENSGEVP00005017578.1"/>
    <property type="gene ID" value="ENSGEVG00005012467.1"/>
</dbReference>
<comment type="subcellular location">
    <subcellularLocation>
        <location evidence="1">Secreted</location>
    </subcellularLocation>
</comment>
<keyword evidence="3" id="KW-0645">Protease</keyword>
<dbReference type="GO" id="GO:0004252">
    <property type="term" value="F:serine-type endopeptidase activity"/>
    <property type="evidence" value="ECO:0007669"/>
    <property type="project" value="InterPro"/>
</dbReference>
<dbReference type="GeneTree" id="ENSGT01060000250517"/>
<dbReference type="Gene3D" id="2.40.10.10">
    <property type="entry name" value="Trypsin-like serine proteases"/>
    <property type="match status" value="1"/>
</dbReference>
<dbReference type="InterPro" id="IPR001254">
    <property type="entry name" value="Trypsin_dom"/>
</dbReference>
<dbReference type="InterPro" id="IPR009003">
    <property type="entry name" value="Peptidase_S1_PA"/>
</dbReference>
<keyword evidence="5" id="KW-0720">Serine protease</keyword>
<keyword evidence="2" id="KW-0964">Secreted</keyword>
<keyword evidence="8" id="KW-1185">Reference proteome</keyword>
<dbReference type="PANTHER" id="PTHR24264">
    <property type="entry name" value="TRYPSIN-RELATED"/>
    <property type="match status" value="1"/>
</dbReference>
<dbReference type="Proteomes" id="UP000694390">
    <property type="component" value="Unassembled WGS sequence"/>
</dbReference>
<evidence type="ECO:0000256" key="5">
    <source>
        <dbReference type="ARBA" id="ARBA00022825"/>
    </source>
</evidence>
<organism evidence="7 8">
    <name type="scientific">Gopherus evgoodei</name>
    <name type="common">Goodes thornscrub tortoise</name>
    <dbReference type="NCBI Taxonomy" id="1825980"/>
    <lineage>
        <taxon>Eukaryota</taxon>
        <taxon>Metazoa</taxon>
        <taxon>Chordata</taxon>
        <taxon>Craniata</taxon>
        <taxon>Vertebrata</taxon>
        <taxon>Euteleostomi</taxon>
        <taxon>Archelosauria</taxon>
        <taxon>Testudinata</taxon>
        <taxon>Testudines</taxon>
        <taxon>Cryptodira</taxon>
        <taxon>Durocryptodira</taxon>
        <taxon>Testudinoidea</taxon>
        <taxon>Testudinidae</taxon>
        <taxon>Gopherus</taxon>
    </lineage>
</organism>
<dbReference type="SUPFAM" id="SSF50494">
    <property type="entry name" value="Trypsin-like serine proteases"/>
    <property type="match status" value="1"/>
</dbReference>
<evidence type="ECO:0000259" key="6">
    <source>
        <dbReference type="Pfam" id="PF00089"/>
    </source>
</evidence>
<dbReference type="PANTHER" id="PTHR24264:SF65">
    <property type="entry name" value="SRCR DOMAIN-CONTAINING PROTEIN"/>
    <property type="match status" value="1"/>
</dbReference>